<feature type="domain" description="HTH cro/C1-type" evidence="2">
    <location>
        <begin position="8"/>
        <end position="62"/>
    </location>
</feature>
<dbReference type="Gene3D" id="1.10.260.40">
    <property type="entry name" value="lambda repressor-like DNA-binding domains"/>
    <property type="match status" value="1"/>
</dbReference>
<dbReference type="EMBL" id="FODF01000048">
    <property type="protein sequence ID" value="SEN97117.1"/>
    <property type="molecule type" value="Genomic_DNA"/>
</dbReference>
<proteinExistence type="predicted"/>
<dbReference type="InterPro" id="IPR001387">
    <property type="entry name" value="Cro/C1-type_HTH"/>
</dbReference>
<dbReference type="OrthoDB" id="1766270at2"/>
<gene>
    <name evidence="3" type="ORF">SAMN05216454_14811</name>
</gene>
<reference evidence="3 4" key="1">
    <citation type="submission" date="2016-10" db="EMBL/GenBank/DDBJ databases">
        <authorList>
            <person name="de Groot N.N."/>
        </authorList>
    </citation>
    <scope>NUCLEOTIDE SEQUENCE [LARGE SCALE GENOMIC DNA]</scope>
    <source>
        <strain evidence="3 4">Calf135</strain>
    </source>
</reference>
<dbReference type="GO" id="GO:0003677">
    <property type="term" value="F:DNA binding"/>
    <property type="evidence" value="ECO:0007669"/>
    <property type="project" value="UniProtKB-KW"/>
</dbReference>
<accession>A0A1H8KW27</accession>
<evidence type="ECO:0000259" key="2">
    <source>
        <dbReference type="PROSITE" id="PS50943"/>
    </source>
</evidence>
<sequence>MLLEKKSLKELRARKNKTQQQVAKDIGVSTSTYNSWEKYLGNVAISKCIMLADYYEVPIEVLKIE</sequence>
<dbReference type="CDD" id="cd00093">
    <property type="entry name" value="HTH_XRE"/>
    <property type="match status" value="1"/>
</dbReference>
<name>A0A1H8KW27_9FIRM</name>
<evidence type="ECO:0000256" key="1">
    <source>
        <dbReference type="ARBA" id="ARBA00023125"/>
    </source>
</evidence>
<dbReference type="PROSITE" id="PS50943">
    <property type="entry name" value="HTH_CROC1"/>
    <property type="match status" value="1"/>
</dbReference>
<keyword evidence="1" id="KW-0238">DNA-binding</keyword>
<evidence type="ECO:0000313" key="4">
    <source>
        <dbReference type="Proteomes" id="UP000199512"/>
    </source>
</evidence>
<organism evidence="3 4">
    <name type="scientific">Peptostreptococcus russellii</name>
    <dbReference type="NCBI Taxonomy" id="215200"/>
    <lineage>
        <taxon>Bacteria</taxon>
        <taxon>Bacillati</taxon>
        <taxon>Bacillota</taxon>
        <taxon>Clostridia</taxon>
        <taxon>Peptostreptococcales</taxon>
        <taxon>Peptostreptococcaceae</taxon>
        <taxon>Peptostreptococcus</taxon>
    </lineage>
</organism>
<dbReference type="Pfam" id="PF01381">
    <property type="entry name" value="HTH_3"/>
    <property type="match status" value="1"/>
</dbReference>
<dbReference type="InterPro" id="IPR010982">
    <property type="entry name" value="Lambda_DNA-bd_dom_sf"/>
</dbReference>
<dbReference type="STRING" id="215200.SAMN05216454_14811"/>
<dbReference type="SMART" id="SM00530">
    <property type="entry name" value="HTH_XRE"/>
    <property type="match status" value="1"/>
</dbReference>
<dbReference type="AlphaFoldDB" id="A0A1H8KW27"/>
<dbReference type="PANTHER" id="PTHR46558:SF11">
    <property type="entry name" value="HTH-TYPE TRANSCRIPTIONAL REGULATOR XRE"/>
    <property type="match status" value="1"/>
</dbReference>
<dbReference type="RefSeq" id="WP_091976263.1">
    <property type="nucleotide sequence ID" value="NZ_CAUWDX010000012.1"/>
</dbReference>
<dbReference type="PANTHER" id="PTHR46558">
    <property type="entry name" value="TRACRIPTIONAL REGULATORY PROTEIN-RELATED-RELATED"/>
    <property type="match status" value="1"/>
</dbReference>
<protein>
    <submittedName>
        <fullName evidence="3">Putative transcriptional regulator</fullName>
    </submittedName>
</protein>
<dbReference type="SUPFAM" id="SSF47413">
    <property type="entry name" value="lambda repressor-like DNA-binding domains"/>
    <property type="match status" value="1"/>
</dbReference>
<evidence type="ECO:0000313" key="3">
    <source>
        <dbReference type="EMBL" id="SEN97117.1"/>
    </source>
</evidence>
<keyword evidence="4" id="KW-1185">Reference proteome</keyword>
<dbReference type="Proteomes" id="UP000199512">
    <property type="component" value="Unassembled WGS sequence"/>
</dbReference>